<evidence type="ECO:0000313" key="3">
    <source>
        <dbReference type="EMBL" id="GLS65075.1"/>
    </source>
</evidence>
<dbReference type="Pfam" id="PF17036">
    <property type="entry name" value="CBP_BcsS"/>
    <property type="match status" value="1"/>
</dbReference>
<reference evidence="3" key="1">
    <citation type="journal article" date="2014" name="Int. J. Syst. Evol. Microbiol.">
        <title>Complete genome of a new Firmicutes species belonging to the dominant human colonic microbiota ('Ruminococcus bicirculans') reveals two chromosomes and a selective capacity to utilize plant glucans.</title>
        <authorList>
            <consortium name="NISC Comparative Sequencing Program"/>
            <person name="Wegmann U."/>
            <person name="Louis P."/>
            <person name="Goesmann A."/>
            <person name="Henrissat B."/>
            <person name="Duncan S.H."/>
            <person name="Flint H.J."/>
        </authorList>
    </citation>
    <scope>NUCLEOTIDE SEQUENCE</scope>
    <source>
        <strain evidence="3">NBRC 107715</strain>
    </source>
</reference>
<reference evidence="3" key="4">
    <citation type="submission" date="2023-01" db="EMBL/GenBank/DDBJ databases">
        <title>Draft genome sequence of Methylobacterium oxalidis strain NBRC 107715.</title>
        <authorList>
            <person name="Sun Q."/>
            <person name="Mori K."/>
        </authorList>
    </citation>
    <scope>NUCLEOTIDE SEQUENCE</scope>
    <source>
        <strain evidence="3">NBRC 107715</strain>
    </source>
</reference>
<evidence type="ECO:0000313" key="4">
    <source>
        <dbReference type="Proteomes" id="UP000321960"/>
    </source>
</evidence>
<protein>
    <recommendedName>
        <fullName evidence="6">Cellulose biosynthesis protein BcsS</fullName>
    </recommendedName>
</protein>
<dbReference type="AlphaFoldDB" id="A0A512J2B0"/>
<dbReference type="RefSeq" id="WP_238179433.1">
    <property type="nucleotide sequence ID" value="NZ_BJZU01000034.1"/>
</dbReference>
<organism evidence="2 4">
    <name type="scientific">Methylobacterium oxalidis</name>
    <dbReference type="NCBI Taxonomy" id="944322"/>
    <lineage>
        <taxon>Bacteria</taxon>
        <taxon>Pseudomonadati</taxon>
        <taxon>Pseudomonadota</taxon>
        <taxon>Alphaproteobacteria</taxon>
        <taxon>Hyphomicrobiales</taxon>
        <taxon>Methylobacteriaceae</taxon>
        <taxon>Methylobacterium</taxon>
    </lineage>
</organism>
<proteinExistence type="predicted"/>
<evidence type="ECO:0000313" key="2">
    <source>
        <dbReference type="EMBL" id="GEP04096.1"/>
    </source>
</evidence>
<sequence>MTHRLLPVACAAFALPLALGPAQAESYPLRAVVFGSLDAAPSSFAANGVKVELEGGGTGPVILASAGFGRRFETALCTCGASVHTARLARYTVAAAMVGGYQWTGDWGTAALYAGPEASLEALTDGLGVAVLPARIGLRLHGEVWAHPSPDMLVNGTLIAGTARGDVWSRLAIGYRIWDAFLGPETSLYADQTGYAKWSLGLHATDVPLWRYRLRVSAGVQFETGRERPSPYISLTAWATPQ</sequence>
<dbReference type="EMBL" id="BSPK01000060">
    <property type="protein sequence ID" value="GLS65075.1"/>
    <property type="molecule type" value="Genomic_DNA"/>
</dbReference>
<feature type="chain" id="PRO_5022074536" description="Cellulose biosynthesis protein BcsS" evidence="1">
    <location>
        <begin position="25"/>
        <end position="242"/>
    </location>
</feature>
<keyword evidence="5" id="KW-1185">Reference proteome</keyword>
<gene>
    <name evidence="3" type="ORF">GCM10007888_34560</name>
    <name evidence="2" type="ORF">MOX02_21340</name>
</gene>
<dbReference type="EMBL" id="BJZU01000034">
    <property type="protein sequence ID" value="GEP04096.1"/>
    <property type="molecule type" value="Genomic_DNA"/>
</dbReference>
<evidence type="ECO:0000256" key="1">
    <source>
        <dbReference type="SAM" id="SignalP"/>
    </source>
</evidence>
<evidence type="ECO:0008006" key="6">
    <source>
        <dbReference type="Google" id="ProtNLM"/>
    </source>
</evidence>
<accession>A0A512J2B0</accession>
<keyword evidence="1" id="KW-0732">Signal</keyword>
<name>A0A512J2B0_9HYPH</name>
<reference evidence="5" key="2">
    <citation type="journal article" date="2019" name="Int. J. Syst. Evol. Microbiol.">
        <title>The Global Catalogue of Microorganisms (GCM) 10K type strain sequencing project: providing services to taxonomists for standard genome sequencing and annotation.</title>
        <authorList>
            <consortium name="The Broad Institute Genomics Platform"/>
            <consortium name="The Broad Institute Genome Sequencing Center for Infectious Disease"/>
            <person name="Wu L."/>
            <person name="Ma J."/>
        </authorList>
    </citation>
    <scope>NUCLEOTIDE SEQUENCE [LARGE SCALE GENOMIC DNA]</scope>
    <source>
        <strain evidence="5">NBRC 107715</strain>
    </source>
</reference>
<dbReference type="Proteomes" id="UP001156856">
    <property type="component" value="Unassembled WGS sequence"/>
</dbReference>
<feature type="signal peptide" evidence="1">
    <location>
        <begin position="1"/>
        <end position="24"/>
    </location>
</feature>
<reference evidence="2 4" key="3">
    <citation type="submission" date="2019-07" db="EMBL/GenBank/DDBJ databases">
        <title>Whole genome shotgun sequence of Methylobacterium oxalidis NBRC 107715.</title>
        <authorList>
            <person name="Hosoyama A."/>
            <person name="Uohara A."/>
            <person name="Ohji S."/>
            <person name="Ichikawa N."/>
        </authorList>
    </citation>
    <scope>NUCLEOTIDE SEQUENCE [LARGE SCALE GENOMIC DNA]</scope>
    <source>
        <strain evidence="2 4">NBRC 107715</strain>
    </source>
</reference>
<evidence type="ECO:0000313" key="5">
    <source>
        <dbReference type="Proteomes" id="UP001156856"/>
    </source>
</evidence>
<dbReference type="Proteomes" id="UP000321960">
    <property type="component" value="Unassembled WGS sequence"/>
</dbReference>
<comment type="caution">
    <text evidence="2">The sequence shown here is derived from an EMBL/GenBank/DDBJ whole genome shotgun (WGS) entry which is preliminary data.</text>
</comment>
<dbReference type="InterPro" id="IPR031485">
    <property type="entry name" value="CBP_BcsS"/>
</dbReference>